<dbReference type="InterPro" id="IPR005243">
    <property type="entry name" value="THIRX-like_proc"/>
</dbReference>
<dbReference type="InterPro" id="IPR036249">
    <property type="entry name" value="Thioredoxin-like_sf"/>
</dbReference>
<name>A0AA45C7Z1_9BACT</name>
<protein>
    <submittedName>
        <fullName evidence="4">Small redox-active disulfide protein 2</fullName>
    </submittedName>
</protein>
<dbReference type="Proteomes" id="UP000245921">
    <property type="component" value="Unassembled WGS sequence"/>
</dbReference>
<evidence type="ECO:0000313" key="4">
    <source>
        <dbReference type="EMBL" id="PWJ95653.1"/>
    </source>
</evidence>
<gene>
    <name evidence="4" type="ORF">C7380_10467</name>
</gene>
<dbReference type="InterPro" id="IPR012336">
    <property type="entry name" value="Thioredoxin-like_fold"/>
</dbReference>
<evidence type="ECO:0000259" key="3">
    <source>
        <dbReference type="Pfam" id="PF13192"/>
    </source>
</evidence>
<keyword evidence="2" id="KW-0676">Redox-active center</keyword>
<feature type="disulfide bond" description="Redox-active" evidence="2">
    <location>
        <begin position="11"/>
        <end position="14"/>
    </location>
</feature>
<evidence type="ECO:0000256" key="2">
    <source>
        <dbReference type="PIRSR" id="PIRSR037031-51"/>
    </source>
</evidence>
<accession>A0AA45C7Z1</accession>
<feature type="active site" description="Nucleophile" evidence="1">
    <location>
        <position position="14"/>
    </location>
</feature>
<dbReference type="PIRSF" id="PIRSF037031">
    <property type="entry name" value="Redox_disulphide_2"/>
    <property type="match status" value="1"/>
</dbReference>
<dbReference type="EMBL" id="QGGI01000004">
    <property type="protein sequence ID" value="PWJ95653.1"/>
    <property type="molecule type" value="Genomic_DNA"/>
</dbReference>
<evidence type="ECO:0000313" key="5">
    <source>
        <dbReference type="Proteomes" id="UP000245921"/>
    </source>
</evidence>
<dbReference type="PANTHER" id="PTHR36450:SF1">
    <property type="entry name" value="THIOREDOXIN"/>
    <property type="match status" value="1"/>
</dbReference>
<dbReference type="Gene3D" id="3.40.30.10">
    <property type="entry name" value="Glutaredoxin"/>
    <property type="match status" value="1"/>
</dbReference>
<feature type="active site" description="Nucleophile" evidence="1">
    <location>
        <position position="11"/>
    </location>
</feature>
<feature type="domain" description="Thioredoxin-like fold" evidence="3">
    <location>
        <begin position="3"/>
        <end position="74"/>
    </location>
</feature>
<keyword evidence="5" id="KW-1185">Reference proteome</keyword>
<evidence type="ECO:0000256" key="1">
    <source>
        <dbReference type="PIRSR" id="PIRSR037031-50"/>
    </source>
</evidence>
<reference evidence="4 5" key="1">
    <citation type="submission" date="2018-05" db="EMBL/GenBank/DDBJ databases">
        <title>Genomic Encyclopedia of Type Strains, Phase IV (KMG-IV): sequencing the most valuable type-strain genomes for metagenomic binning, comparative biology and taxonomic classification.</title>
        <authorList>
            <person name="Goeker M."/>
        </authorList>
    </citation>
    <scope>NUCLEOTIDE SEQUENCE [LARGE SCALE GENOMIC DNA]</scope>
    <source>
        <strain evidence="4 5">DSM 24906</strain>
    </source>
</reference>
<dbReference type="PANTHER" id="PTHR36450">
    <property type="entry name" value="THIOREDOXIN"/>
    <property type="match status" value="1"/>
</dbReference>
<dbReference type="AlphaFoldDB" id="A0AA45C7Z1"/>
<sequence length="78" mass="8739">MKNIKILGGGCSNCNKLEILTKEVLDENSIPFEINHIKDLSEIMSYGVMKTPALIVDEKVIISGRVPSKKELIKRLIE</sequence>
<keyword evidence="2" id="KW-1015">Disulfide bond</keyword>
<dbReference type="RefSeq" id="WP_109604189.1">
    <property type="nucleotide sequence ID" value="NZ_QGGI01000004.1"/>
</dbReference>
<dbReference type="NCBIfam" id="TIGR00412">
    <property type="entry name" value="redox_disulf_2"/>
    <property type="match status" value="1"/>
</dbReference>
<comment type="caution">
    <text evidence="4">The sequence shown here is derived from an EMBL/GenBank/DDBJ whole genome shotgun (WGS) entry which is preliminary data.</text>
</comment>
<organism evidence="4 5">
    <name type="scientific">Oceanotoga teriensis</name>
    <dbReference type="NCBI Taxonomy" id="515440"/>
    <lineage>
        <taxon>Bacteria</taxon>
        <taxon>Thermotogati</taxon>
        <taxon>Thermotogota</taxon>
        <taxon>Thermotogae</taxon>
        <taxon>Petrotogales</taxon>
        <taxon>Petrotogaceae</taxon>
        <taxon>Oceanotoga</taxon>
    </lineage>
</organism>
<proteinExistence type="predicted"/>
<dbReference type="SUPFAM" id="SSF52833">
    <property type="entry name" value="Thioredoxin-like"/>
    <property type="match status" value="1"/>
</dbReference>
<dbReference type="Pfam" id="PF13192">
    <property type="entry name" value="Thioredoxin_3"/>
    <property type="match status" value="1"/>
</dbReference>